<proteinExistence type="predicted"/>
<sequence length="85" mass="9057">MKKSILAFAAVIAATGSALVGKTDAKQLLVSQGWYNNQNGAGLPETTNTASALAMCDNEVNETCLYKFAEGETQPHDVIRGQLRN</sequence>
<keyword evidence="3" id="KW-1185">Reference proteome</keyword>
<dbReference type="Proteomes" id="UP001221558">
    <property type="component" value="Chromosome"/>
</dbReference>
<accession>A0ABY7WFD2</accession>
<dbReference type="EMBL" id="CP117880">
    <property type="protein sequence ID" value="WDF67182.1"/>
    <property type="molecule type" value="Genomic_DNA"/>
</dbReference>
<evidence type="ECO:0000313" key="2">
    <source>
        <dbReference type="EMBL" id="WDF67182.1"/>
    </source>
</evidence>
<evidence type="ECO:0000313" key="3">
    <source>
        <dbReference type="Proteomes" id="UP001221558"/>
    </source>
</evidence>
<dbReference type="RefSeq" id="WP_274265912.1">
    <property type="nucleotide sequence ID" value="NZ_CP117880.1"/>
</dbReference>
<keyword evidence="1" id="KW-0732">Signal</keyword>
<feature type="signal peptide" evidence="1">
    <location>
        <begin position="1"/>
        <end position="18"/>
    </location>
</feature>
<protein>
    <submittedName>
        <fullName evidence="2">Uncharacterized protein</fullName>
    </submittedName>
</protein>
<reference evidence="2 3" key="1">
    <citation type="submission" date="2023-02" db="EMBL/GenBank/DDBJ databases">
        <title>Genome sequence of Sphingobacterium sp. KACC 22765.</title>
        <authorList>
            <person name="Kim S."/>
            <person name="Heo J."/>
            <person name="Kwon S.-W."/>
        </authorList>
    </citation>
    <scope>NUCLEOTIDE SEQUENCE [LARGE SCALE GENOMIC DNA]</scope>
    <source>
        <strain evidence="2 3">KACC 22765</strain>
    </source>
</reference>
<feature type="chain" id="PRO_5045622971" evidence="1">
    <location>
        <begin position="19"/>
        <end position="85"/>
    </location>
</feature>
<organism evidence="2 3">
    <name type="scientific">Sphingobacterium oryzagri</name>
    <dbReference type="NCBI Taxonomy" id="3025669"/>
    <lineage>
        <taxon>Bacteria</taxon>
        <taxon>Pseudomonadati</taxon>
        <taxon>Bacteroidota</taxon>
        <taxon>Sphingobacteriia</taxon>
        <taxon>Sphingobacteriales</taxon>
        <taxon>Sphingobacteriaceae</taxon>
        <taxon>Sphingobacterium</taxon>
    </lineage>
</organism>
<name>A0ABY7WFD2_9SPHI</name>
<evidence type="ECO:0000256" key="1">
    <source>
        <dbReference type="SAM" id="SignalP"/>
    </source>
</evidence>
<gene>
    <name evidence="2" type="ORF">PQ465_12795</name>
</gene>